<feature type="region of interest" description="Disordered" evidence="1">
    <location>
        <begin position="266"/>
        <end position="299"/>
    </location>
</feature>
<feature type="compositionally biased region" description="Polar residues" evidence="1">
    <location>
        <begin position="345"/>
        <end position="354"/>
    </location>
</feature>
<dbReference type="GeneID" id="77727970"/>
<feature type="region of interest" description="Disordered" evidence="1">
    <location>
        <begin position="143"/>
        <end position="194"/>
    </location>
</feature>
<feature type="compositionally biased region" description="Low complexity" evidence="1">
    <location>
        <begin position="360"/>
        <end position="381"/>
    </location>
</feature>
<feature type="region of interest" description="Disordered" evidence="1">
    <location>
        <begin position="315"/>
        <end position="423"/>
    </location>
</feature>
<evidence type="ECO:0000256" key="1">
    <source>
        <dbReference type="SAM" id="MobiDB-lite"/>
    </source>
</evidence>
<proteinExistence type="predicted"/>
<reference evidence="2" key="1">
    <citation type="journal article" date="2022" name="G3 (Bethesda)">
        <title>High quality genome of the basidiomycete yeast Dioszegia hungarica PDD-24b-2 isolated from cloud water.</title>
        <authorList>
            <person name="Jarrige D."/>
            <person name="Haridas S."/>
            <person name="Bleykasten-Grosshans C."/>
            <person name="Joly M."/>
            <person name="Nadalig T."/>
            <person name="Sancelme M."/>
            <person name="Vuilleumier S."/>
            <person name="Grigoriev I.V."/>
            <person name="Amato P."/>
            <person name="Bringel F."/>
        </authorList>
    </citation>
    <scope>NUCLEOTIDE SEQUENCE</scope>
    <source>
        <strain evidence="2">PDD-24b-2</strain>
    </source>
</reference>
<feature type="compositionally biased region" description="Low complexity" evidence="1">
    <location>
        <begin position="1"/>
        <end position="12"/>
    </location>
</feature>
<feature type="compositionally biased region" description="Low complexity" evidence="1">
    <location>
        <begin position="321"/>
        <end position="330"/>
    </location>
</feature>
<organism evidence="2 3">
    <name type="scientific">Dioszegia hungarica</name>
    <dbReference type="NCBI Taxonomy" id="4972"/>
    <lineage>
        <taxon>Eukaryota</taxon>
        <taxon>Fungi</taxon>
        <taxon>Dikarya</taxon>
        <taxon>Basidiomycota</taxon>
        <taxon>Agaricomycotina</taxon>
        <taxon>Tremellomycetes</taxon>
        <taxon>Tremellales</taxon>
        <taxon>Bulleribasidiaceae</taxon>
        <taxon>Dioszegia</taxon>
    </lineage>
</organism>
<name>A0AA38LWE5_9TREE</name>
<dbReference type="Proteomes" id="UP001164286">
    <property type="component" value="Unassembled WGS sequence"/>
</dbReference>
<feature type="region of interest" description="Disordered" evidence="1">
    <location>
        <begin position="234"/>
        <end position="254"/>
    </location>
</feature>
<feature type="compositionally biased region" description="Basic and acidic residues" evidence="1">
    <location>
        <begin position="385"/>
        <end position="404"/>
    </location>
</feature>
<dbReference type="AlphaFoldDB" id="A0AA38LWE5"/>
<comment type="caution">
    <text evidence="2">The sequence shown here is derived from an EMBL/GenBank/DDBJ whole genome shotgun (WGS) entry which is preliminary data.</text>
</comment>
<keyword evidence="3" id="KW-1185">Reference proteome</keyword>
<feature type="compositionally biased region" description="Polar residues" evidence="1">
    <location>
        <begin position="49"/>
        <end position="59"/>
    </location>
</feature>
<protein>
    <submittedName>
        <fullName evidence="2">Uncharacterized protein</fullName>
    </submittedName>
</protein>
<feature type="region of interest" description="Disordered" evidence="1">
    <location>
        <begin position="200"/>
        <end position="219"/>
    </location>
</feature>
<evidence type="ECO:0000313" key="3">
    <source>
        <dbReference type="Proteomes" id="UP001164286"/>
    </source>
</evidence>
<accession>A0AA38LWE5</accession>
<feature type="region of interest" description="Disordered" evidence="1">
    <location>
        <begin position="717"/>
        <end position="739"/>
    </location>
</feature>
<dbReference type="RefSeq" id="XP_052946303.1">
    <property type="nucleotide sequence ID" value="XM_053088765.1"/>
</dbReference>
<feature type="region of interest" description="Disordered" evidence="1">
    <location>
        <begin position="1"/>
        <end position="75"/>
    </location>
</feature>
<dbReference type="EMBL" id="JAKWFO010000005">
    <property type="protein sequence ID" value="KAI9636526.1"/>
    <property type="molecule type" value="Genomic_DNA"/>
</dbReference>
<feature type="compositionally biased region" description="Low complexity" evidence="1">
    <location>
        <begin position="175"/>
        <end position="189"/>
    </location>
</feature>
<sequence>MSISTSTPSTTSKHAKLETHLRNTRWAGHTFEDPTGWPMQPLPRPSFQDKPNCSKSGQESGALLDSVQPSSSYADTSRNGALQLIAGQGALITAPVGRMTSPTLQQWYLRLDLLCARTLFEIDRSGCPLPFHCDLTAPLGMSVSGSRSGGHAEGSSGPRSSLPQTRIKLTYADFPSSSSRSHQQSSGPSEIRSIIPTVDLSVDSDEEEEVPGALPGSRRVPAKRVLEHVVLASSDTPSYTEHTDKEGSAAAVHQNAGAGRQIELIDLSGDVSSQEDSRRDTKRRRIEYSSPESDSEHEIVYEGFKRGLAGRTVQAGDLPHSRAGGASSSRNAKVPRSRSSSTSTVDSLVITNNAPKRPLSTSPKRSPSFTPKRSPSFSPKRSSSRSRELASHDGFDGHRPRPNGDDGGPARRPGRGTTLHSAGSTWSRSVAVDKWKAWVHLHVQKDYINQTATIRPAAVNFALAVINDITNLDAMKYRSLLHSVNGHLHRNNLRFVWPVSARRARYPQQPSSVRLLPATSSAPLYGYPATGQMPVGPGRAGWLFALLSRVKTERQAAGTMLELVRRLVGQAGYLSRDGCPEQLRGVMGTVKQLLVGPGGMRAAEERWKGKRAKIGSENKTRMEDGEAASYRPIRRLDRGERLVWSSASDVRAEISAFDDLLNILRRTKNALAGEAAYLARYANRPDGVQRTLHNIVTALAVGSPLLLAQSRTIDARRDLGQPVDEDEKGNSPVQDRIKV</sequence>
<evidence type="ECO:0000313" key="2">
    <source>
        <dbReference type="EMBL" id="KAI9636526.1"/>
    </source>
</evidence>
<gene>
    <name evidence="2" type="ORF">MKK02DRAFT_33702</name>
</gene>